<feature type="compositionally biased region" description="Basic and acidic residues" evidence="1">
    <location>
        <begin position="90"/>
        <end position="99"/>
    </location>
</feature>
<dbReference type="Proteomes" id="UP000704712">
    <property type="component" value="Unassembled WGS sequence"/>
</dbReference>
<name>A0A833WXZ0_PHYIN</name>
<dbReference type="EMBL" id="JAACNO010002079">
    <property type="protein sequence ID" value="KAF4135672.1"/>
    <property type="molecule type" value="Genomic_DNA"/>
</dbReference>
<comment type="caution">
    <text evidence="2">The sequence shown here is derived from an EMBL/GenBank/DDBJ whole genome shotgun (WGS) entry which is preliminary data.</text>
</comment>
<evidence type="ECO:0000313" key="5">
    <source>
        <dbReference type="Proteomes" id="UP000602510"/>
    </source>
</evidence>
<reference evidence="2" key="1">
    <citation type="submission" date="2020-04" db="EMBL/GenBank/DDBJ databases">
        <title>Hybrid Assembly of Korean Phytophthora infestans isolates.</title>
        <authorList>
            <person name="Prokchorchik M."/>
            <person name="Lee Y."/>
            <person name="Seo J."/>
            <person name="Cho J.-H."/>
            <person name="Park Y.-E."/>
            <person name="Jang D.-C."/>
            <person name="Im J.-S."/>
            <person name="Choi J.-G."/>
            <person name="Park H.-J."/>
            <person name="Lee G.-B."/>
            <person name="Lee Y.-G."/>
            <person name="Hong S.-Y."/>
            <person name="Cho K."/>
            <person name="Sohn K.H."/>
        </authorList>
    </citation>
    <scope>NUCLEOTIDE SEQUENCE</scope>
    <source>
        <strain evidence="2">KR_1_A1</strain>
        <strain evidence="3">KR_2_A2</strain>
    </source>
</reference>
<evidence type="ECO:0000313" key="4">
    <source>
        <dbReference type="EMBL" id="KAF4135672.1"/>
    </source>
</evidence>
<proteinExistence type="predicted"/>
<feature type="compositionally biased region" description="Basic and acidic residues" evidence="1">
    <location>
        <begin position="116"/>
        <end position="133"/>
    </location>
</feature>
<sequence length="143" mass="15675">MKTRWTATRRATTETGNRPAPREPKHMDVMTEYWGDLAGLGNVLLLSRDELDTTASQGLKLQDDGSGSANEELLAAPLSAAPSDAEAAVEDSRPLKSEEDATTPSIKRALSTVRAENTKRSEAGQGEHIERASSRRRWFACHR</sequence>
<evidence type="ECO:0000256" key="1">
    <source>
        <dbReference type="SAM" id="MobiDB-lite"/>
    </source>
</evidence>
<keyword evidence="5" id="KW-1185">Reference proteome</keyword>
<feature type="compositionally biased region" description="Low complexity" evidence="1">
    <location>
        <begin position="1"/>
        <end position="15"/>
    </location>
</feature>
<organism evidence="2 5">
    <name type="scientific">Phytophthora infestans</name>
    <name type="common">Potato late blight agent</name>
    <name type="synonym">Botrytis infestans</name>
    <dbReference type="NCBI Taxonomy" id="4787"/>
    <lineage>
        <taxon>Eukaryota</taxon>
        <taxon>Sar</taxon>
        <taxon>Stramenopiles</taxon>
        <taxon>Oomycota</taxon>
        <taxon>Peronosporomycetes</taxon>
        <taxon>Peronosporales</taxon>
        <taxon>Peronosporaceae</taxon>
        <taxon>Phytophthora</taxon>
    </lineage>
</organism>
<gene>
    <name evidence="2" type="ORF">GN244_ATG05877</name>
    <name evidence="4" type="ORF">GN958_ATG15134</name>
    <name evidence="3" type="ORF">GN958_ATG22047</name>
</gene>
<dbReference type="AlphaFoldDB" id="A0A833WXZ0"/>
<feature type="compositionally biased region" description="Low complexity" evidence="1">
    <location>
        <begin position="77"/>
        <end position="86"/>
    </location>
</feature>
<dbReference type="EMBL" id="JAACNO010003068">
    <property type="protein sequence ID" value="KAF4128778.1"/>
    <property type="molecule type" value="Genomic_DNA"/>
</dbReference>
<feature type="compositionally biased region" description="Basic residues" evidence="1">
    <location>
        <begin position="134"/>
        <end position="143"/>
    </location>
</feature>
<feature type="region of interest" description="Disordered" evidence="1">
    <location>
        <begin position="77"/>
        <end position="143"/>
    </location>
</feature>
<dbReference type="Proteomes" id="UP000602510">
    <property type="component" value="Unassembled WGS sequence"/>
</dbReference>
<feature type="region of interest" description="Disordered" evidence="1">
    <location>
        <begin position="1"/>
        <end position="26"/>
    </location>
</feature>
<evidence type="ECO:0000313" key="3">
    <source>
        <dbReference type="EMBL" id="KAF4128778.1"/>
    </source>
</evidence>
<evidence type="ECO:0000313" key="2">
    <source>
        <dbReference type="EMBL" id="KAF4041841.1"/>
    </source>
</evidence>
<protein>
    <submittedName>
        <fullName evidence="2">Uncharacterized protein</fullName>
    </submittedName>
</protein>
<accession>A0A833WXZ0</accession>
<dbReference type="EMBL" id="WSZM01000111">
    <property type="protein sequence ID" value="KAF4041841.1"/>
    <property type="molecule type" value="Genomic_DNA"/>
</dbReference>